<feature type="transmembrane region" description="Helical" evidence="1">
    <location>
        <begin position="57"/>
        <end position="80"/>
    </location>
</feature>
<keyword evidence="1" id="KW-0472">Membrane</keyword>
<gene>
    <name evidence="2" type="ORF">CSX01_11735</name>
</gene>
<evidence type="ECO:0000313" key="2">
    <source>
        <dbReference type="EMBL" id="PHU34230.1"/>
    </source>
</evidence>
<protein>
    <submittedName>
        <fullName evidence="2">Uncharacterized protein</fullName>
    </submittedName>
</protein>
<comment type="caution">
    <text evidence="2">The sequence shown here is derived from an EMBL/GenBank/DDBJ whole genome shotgun (WGS) entry which is preliminary data.</text>
</comment>
<reference evidence="2 3" key="1">
    <citation type="submission" date="2017-10" db="EMBL/GenBank/DDBJ databases">
        <title>Resolving the taxonomy of Roseburia spp., Eubacterium rectale and Agathobacter spp. through phylogenomic analysis.</title>
        <authorList>
            <person name="Sheridan P.O."/>
            <person name="Walker A.W."/>
            <person name="Duncan S.H."/>
            <person name="Scott K.P."/>
            <person name="Toole P.W.O."/>
            <person name="Luis P."/>
            <person name="Flint H.J."/>
        </authorList>
    </citation>
    <scope>NUCLEOTIDE SEQUENCE [LARGE SCALE GENOMIC DNA]</scope>
    <source>
        <strain evidence="2 3">JK626</strain>
    </source>
</reference>
<reference evidence="2 3" key="2">
    <citation type="submission" date="2017-10" db="EMBL/GenBank/DDBJ databases">
        <authorList>
            <person name="Banno H."/>
            <person name="Chua N.-H."/>
        </authorList>
    </citation>
    <scope>NUCLEOTIDE SEQUENCE [LARGE SCALE GENOMIC DNA]</scope>
    <source>
        <strain evidence="2 3">JK626</strain>
    </source>
</reference>
<accession>A0A2G3DTL9</accession>
<dbReference type="AlphaFoldDB" id="A0A2G3DTL9"/>
<organism evidence="2 3">
    <name type="scientific">Pseudobutyrivibrio ruminis</name>
    <dbReference type="NCBI Taxonomy" id="46206"/>
    <lineage>
        <taxon>Bacteria</taxon>
        <taxon>Bacillati</taxon>
        <taxon>Bacillota</taxon>
        <taxon>Clostridia</taxon>
        <taxon>Lachnospirales</taxon>
        <taxon>Lachnospiraceae</taxon>
        <taxon>Pseudobutyrivibrio</taxon>
    </lineage>
</organism>
<evidence type="ECO:0000313" key="3">
    <source>
        <dbReference type="Proteomes" id="UP000225889"/>
    </source>
</evidence>
<feature type="transmembrane region" description="Helical" evidence="1">
    <location>
        <begin position="12"/>
        <end position="37"/>
    </location>
</feature>
<keyword evidence="1" id="KW-1133">Transmembrane helix</keyword>
<sequence>MAKKKIIKRYERLIEFFAIILLCALIWFICGANISFFGRQYCVTQMLDNKLNSFNRYVWNAFFSELSFTFITISLLSIMINSKKVIYWVNIVEEKLVTPPFKNYYAYSIYAFTILVYTFAAALCKKESLVWVYFSFSLLIMIRLSFKVIDVFHNDIAKKRELQKKYINLIKSKSDKDSKEKYEKIHDELYRKTMIGIRDWNYDYVESNFAFYKENVKYMPHNNNAIARLVDFVSDKTMDDVFEILSNYFTVPDEELNDLGLINPKSDFDEMFDYEENLEYDGVTAFAHLIWPSNLHKMFMQCSDKYNLSKNIIWLLKKVIIREYNYFVVRNHSENIIPEYKFQAPNNLENIMKEGIKDLKQAEDDGAAIYWNLNGACNYLIQMLMKSLYLVDYDKYFELLTDSCISIMPIFEWALEENGISDIESEEIIKYVKKKGISEEKENFLRTVIFKNDDPYDVIKTINDIKEA</sequence>
<keyword evidence="1" id="KW-0812">Transmembrane</keyword>
<dbReference type="RefSeq" id="WP_099392533.1">
    <property type="nucleotide sequence ID" value="NZ_PDYF01000031.1"/>
</dbReference>
<dbReference type="EMBL" id="PDYF01000031">
    <property type="protein sequence ID" value="PHU34230.1"/>
    <property type="molecule type" value="Genomic_DNA"/>
</dbReference>
<dbReference type="Proteomes" id="UP000225889">
    <property type="component" value="Unassembled WGS sequence"/>
</dbReference>
<proteinExistence type="predicted"/>
<feature type="transmembrane region" description="Helical" evidence="1">
    <location>
        <begin position="129"/>
        <end position="149"/>
    </location>
</feature>
<feature type="transmembrane region" description="Helical" evidence="1">
    <location>
        <begin position="104"/>
        <end position="123"/>
    </location>
</feature>
<evidence type="ECO:0000256" key="1">
    <source>
        <dbReference type="SAM" id="Phobius"/>
    </source>
</evidence>
<name>A0A2G3DTL9_9FIRM</name>